<dbReference type="Proteomes" id="UP000316714">
    <property type="component" value="Unassembled WGS sequence"/>
</dbReference>
<evidence type="ECO:0000313" key="2">
    <source>
        <dbReference type="Proteomes" id="UP000316714"/>
    </source>
</evidence>
<gene>
    <name evidence="1" type="ORF">KOR34_16940</name>
</gene>
<dbReference type="RefSeq" id="WP_146563918.1">
    <property type="nucleotide sequence ID" value="NZ_SIHJ01000001.1"/>
</dbReference>
<dbReference type="EMBL" id="SIHJ01000001">
    <property type="protein sequence ID" value="TWT36754.1"/>
    <property type="molecule type" value="Genomic_DNA"/>
</dbReference>
<comment type="caution">
    <text evidence="1">The sequence shown here is derived from an EMBL/GenBank/DDBJ whole genome shotgun (WGS) entry which is preliminary data.</text>
</comment>
<reference evidence="1 2" key="1">
    <citation type="submission" date="2019-02" db="EMBL/GenBank/DDBJ databases">
        <title>Deep-cultivation of Planctomycetes and their phenomic and genomic characterization uncovers novel biology.</title>
        <authorList>
            <person name="Wiegand S."/>
            <person name="Jogler M."/>
            <person name="Boedeker C."/>
            <person name="Pinto D."/>
            <person name="Vollmers J."/>
            <person name="Rivas-Marin E."/>
            <person name="Kohn T."/>
            <person name="Peeters S.H."/>
            <person name="Heuer A."/>
            <person name="Rast P."/>
            <person name="Oberbeckmann S."/>
            <person name="Bunk B."/>
            <person name="Jeske O."/>
            <person name="Meyerdierks A."/>
            <person name="Storesund J.E."/>
            <person name="Kallscheuer N."/>
            <person name="Luecker S."/>
            <person name="Lage O.M."/>
            <person name="Pohl T."/>
            <person name="Merkel B.J."/>
            <person name="Hornburger P."/>
            <person name="Mueller R.-W."/>
            <person name="Bruemmer F."/>
            <person name="Labrenz M."/>
            <person name="Spormann A.M."/>
            <person name="Op Den Camp H."/>
            <person name="Overmann J."/>
            <person name="Amann R."/>
            <person name="Jetten M.S.M."/>
            <person name="Mascher T."/>
            <person name="Medema M.H."/>
            <person name="Devos D.P."/>
            <person name="Kaster A.-K."/>
            <person name="Ovreas L."/>
            <person name="Rohde M."/>
            <person name="Galperin M.Y."/>
            <person name="Jogler C."/>
        </authorList>
    </citation>
    <scope>NUCLEOTIDE SEQUENCE [LARGE SCALE GENOMIC DNA]</scope>
    <source>
        <strain evidence="1 2">KOR34</strain>
    </source>
</reference>
<keyword evidence="2" id="KW-1185">Reference proteome</keyword>
<evidence type="ECO:0000313" key="1">
    <source>
        <dbReference type="EMBL" id="TWT36754.1"/>
    </source>
</evidence>
<dbReference type="OrthoDB" id="252515at2"/>
<evidence type="ECO:0008006" key="3">
    <source>
        <dbReference type="Google" id="ProtNLM"/>
    </source>
</evidence>
<proteinExistence type="predicted"/>
<sequence>MPRHAPRPSGRLTAVALAALAACGCRLIESPEVGLETSLLKAAGSAPEAVTLELYWAELPDAGAGDQDLWRQVQETRFPADLRRRLAMNGLRAGVVTGVVPDQMHELLNPGGGDGEDATSTNAQLKPTGVWRRTRQLRQGDHLELKACEPKASAPLLVAQGGQLSGETLHNAQAFYKLKAEDLSDGQCVISLTPEVRHGAAKPRWTPDETGVISQATPTQDAMVFTDLAITTPLSAGEALLVTSLRDSPSLLGGYFHRSASDAGARRKAILVRVVQSPRADHFPPVEGI</sequence>
<name>A0A5C5VDR0_9BACT</name>
<protein>
    <recommendedName>
        <fullName evidence="3">Lipoprotein</fullName>
    </recommendedName>
</protein>
<dbReference type="PROSITE" id="PS51257">
    <property type="entry name" value="PROKAR_LIPOPROTEIN"/>
    <property type="match status" value="1"/>
</dbReference>
<accession>A0A5C5VDR0</accession>
<dbReference type="AlphaFoldDB" id="A0A5C5VDR0"/>
<organism evidence="1 2">
    <name type="scientific">Posidoniimonas corsicana</name>
    <dbReference type="NCBI Taxonomy" id="1938618"/>
    <lineage>
        <taxon>Bacteria</taxon>
        <taxon>Pseudomonadati</taxon>
        <taxon>Planctomycetota</taxon>
        <taxon>Planctomycetia</taxon>
        <taxon>Pirellulales</taxon>
        <taxon>Lacipirellulaceae</taxon>
        <taxon>Posidoniimonas</taxon>
    </lineage>
</organism>